<dbReference type="InterPro" id="IPR016156">
    <property type="entry name" value="FAD/NAD-linked_Rdtase_dimer_sf"/>
</dbReference>
<dbReference type="SUPFAM" id="SSF55424">
    <property type="entry name" value="FAD/NAD-linked reductases, dimerisation (C-terminal) domain"/>
    <property type="match status" value="1"/>
</dbReference>
<name>A0A0H5QKQ2_9EUKA</name>
<organism evidence="1">
    <name type="scientific">Spongospora subterranea</name>
    <dbReference type="NCBI Taxonomy" id="70186"/>
    <lineage>
        <taxon>Eukaryota</taxon>
        <taxon>Sar</taxon>
        <taxon>Rhizaria</taxon>
        <taxon>Endomyxa</taxon>
        <taxon>Phytomyxea</taxon>
        <taxon>Plasmodiophorida</taxon>
        <taxon>Plasmodiophoridae</taxon>
        <taxon>Spongospora</taxon>
    </lineage>
</organism>
<dbReference type="AlphaFoldDB" id="A0A0H5QKQ2"/>
<evidence type="ECO:0000313" key="1">
    <source>
        <dbReference type="EMBL" id="CRZ01891.1"/>
    </source>
</evidence>
<dbReference type="Gene3D" id="3.30.390.30">
    <property type="match status" value="1"/>
</dbReference>
<accession>A0A0H5QKQ2</accession>
<proteinExistence type="predicted"/>
<dbReference type="EMBL" id="HACM01001449">
    <property type="protein sequence ID" value="CRZ01891.1"/>
    <property type="molecule type" value="Transcribed_RNA"/>
</dbReference>
<protein>
    <submittedName>
        <fullName evidence="1">Uncharacterized protein</fullName>
    </submittedName>
</protein>
<sequence length="139" mass="15879">MNALEFTRYRFSSLAIPLTIAAVPTICWVGHTLRHLTTLGIQIEKYREDLENDGCIEVYTEASSSRIIGAVCIGYYAYPIILQISTVMQSNTGFKELENIVSKVELLPLLRMAIKTSHSVEKPYSFTAIRRKLFKKIYR</sequence>
<reference evidence="1" key="1">
    <citation type="submission" date="2015-04" db="EMBL/GenBank/DDBJ databases">
        <title>The genome sequence of the plant pathogenic Rhizarian Plasmodiophora brassicae reveals insights in its biotrophic life cycle and the origin of chitin synthesis.</title>
        <authorList>
            <person name="Schwelm A."/>
            <person name="Fogelqvist J."/>
            <person name="Knaust A."/>
            <person name="Julke S."/>
            <person name="Lilja T."/>
            <person name="Dhandapani V."/>
            <person name="Bonilla-Rosso G."/>
            <person name="Karlsson M."/>
            <person name="Shevchenko A."/>
            <person name="Choi S.R."/>
            <person name="Kim H.G."/>
            <person name="Park J.Y."/>
            <person name="Lim Y.P."/>
            <person name="Ludwig-Muller J."/>
            <person name="Dixelius C."/>
        </authorList>
    </citation>
    <scope>NUCLEOTIDE SEQUENCE</scope>
    <source>
        <tissue evidence="1">Potato root galls</tissue>
    </source>
</reference>